<name>A0AAW1PTZ7_9CHLO</name>
<evidence type="ECO:0000313" key="2">
    <source>
        <dbReference type="Proteomes" id="UP001489004"/>
    </source>
</evidence>
<accession>A0AAW1PTZ7</accession>
<evidence type="ECO:0000313" key="1">
    <source>
        <dbReference type="EMBL" id="KAK9811334.1"/>
    </source>
</evidence>
<comment type="caution">
    <text evidence="1">The sequence shown here is derived from an EMBL/GenBank/DDBJ whole genome shotgun (WGS) entry which is preliminary data.</text>
</comment>
<proteinExistence type="predicted"/>
<dbReference type="Proteomes" id="UP001489004">
    <property type="component" value="Unassembled WGS sequence"/>
</dbReference>
<organism evidence="1 2">
    <name type="scientific">[Myrmecia] bisecta</name>
    <dbReference type="NCBI Taxonomy" id="41462"/>
    <lineage>
        <taxon>Eukaryota</taxon>
        <taxon>Viridiplantae</taxon>
        <taxon>Chlorophyta</taxon>
        <taxon>core chlorophytes</taxon>
        <taxon>Trebouxiophyceae</taxon>
        <taxon>Trebouxiales</taxon>
        <taxon>Trebouxiaceae</taxon>
        <taxon>Myrmecia</taxon>
    </lineage>
</organism>
<dbReference type="EMBL" id="JALJOR010000009">
    <property type="protein sequence ID" value="KAK9811334.1"/>
    <property type="molecule type" value="Genomic_DNA"/>
</dbReference>
<protein>
    <submittedName>
        <fullName evidence="1">Uncharacterized protein</fullName>
    </submittedName>
</protein>
<reference evidence="1 2" key="1">
    <citation type="journal article" date="2024" name="Nat. Commun.">
        <title>Phylogenomics reveals the evolutionary origins of lichenization in chlorophyte algae.</title>
        <authorList>
            <person name="Puginier C."/>
            <person name="Libourel C."/>
            <person name="Otte J."/>
            <person name="Skaloud P."/>
            <person name="Haon M."/>
            <person name="Grisel S."/>
            <person name="Petersen M."/>
            <person name="Berrin J.G."/>
            <person name="Delaux P.M."/>
            <person name="Dal Grande F."/>
            <person name="Keller J."/>
        </authorList>
    </citation>
    <scope>NUCLEOTIDE SEQUENCE [LARGE SCALE GENOMIC DNA]</scope>
    <source>
        <strain evidence="1 2">SAG 2043</strain>
    </source>
</reference>
<sequence>MEKPEVVELHCGAGTQILQWVGCTACARLAYVRGEVMGRYVPQSIMTAEGQVLDIHIVLNEMFKDGDELRVEYSDGPVAYKARWEGRPVTPPFEWGDGGEVVPPHDAWLRHLDMRTHELDRLVDPDLAKQAGATERDLQAAKDMLYQNAGALQAVFTLYEFQGEASVESVSRMNLVQFRALTINSKLVTAAFAAEKVDEIFTLIAASARGTNSKLDSSGVANINFLGFLIGLVHIAFARATAINAAGPALPMSERSLAAKLEVVISGHLAAYVLPDLSKKVDRFAVAYTPGAKLLLQKGRRLTEQTLNSCRLKRVLAPEVRVELKYLCSHLIEWKLLGKEFTFADLAVMVLFAKQPTGDAERFVLQPHPLNFNYDEFERLLVAITYFLYMLRKRKDPIEEYLGEMMDYIYRKAGVLQTAARNDEDQ</sequence>
<gene>
    <name evidence="1" type="ORF">WJX72_002031</name>
</gene>
<keyword evidence="2" id="KW-1185">Reference proteome</keyword>
<dbReference type="AlphaFoldDB" id="A0AAW1PTZ7"/>